<evidence type="ECO:0000256" key="1">
    <source>
        <dbReference type="SAM" id="MobiDB-lite"/>
    </source>
</evidence>
<dbReference type="Proteomes" id="UP001552521">
    <property type="component" value="Unassembled WGS sequence"/>
</dbReference>
<feature type="region of interest" description="Disordered" evidence="1">
    <location>
        <begin position="469"/>
        <end position="495"/>
    </location>
</feature>
<dbReference type="EMBL" id="JBFAQK010000013">
    <property type="protein sequence ID" value="MEV4681626.1"/>
    <property type="molecule type" value="Genomic_DNA"/>
</dbReference>
<evidence type="ECO:0000313" key="2">
    <source>
        <dbReference type="EMBL" id="MEV4681626.1"/>
    </source>
</evidence>
<protein>
    <submittedName>
        <fullName evidence="2">Uncharacterized protein</fullName>
    </submittedName>
</protein>
<reference evidence="2 3" key="1">
    <citation type="submission" date="2024-06" db="EMBL/GenBank/DDBJ databases">
        <title>The Natural Products Discovery Center: Release of the First 8490 Sequenced Strains for Exploring Actinobacteria Biosynthetic Diversity.</title>
        <authorList>
            <person name="Kalkreuter E."/>
            <person name="Kautsar S.A."/>
            <person name="Yang D."/>
            <person name="Bader C.D."/>
            <person name="Teijaro C.N."/>
            <person name="Fluegel L."/>
            <person name="Davis C.M."/>
            <person name="Simpson J.R."/>
            <person name="Lauterbach L."/>
            <person name="Steele A.D."/>
            <person name="Gui C."/>
            <person name="Meng S."/>
            <person name="Li G."/>
            <person name="Viehrig K."/>
            <person name="Ye F."/>
            <person name="Su P."/>
            <person name="Kiefer A.F."/>
            <person name="Nichols A."/>
            <person name="Cepeda A.J."/>
            <person name="Yan W."/>
            <person name="Fan B."/>
            <person name="Jiang Y."/>
            <person name="Adhikari A."/>
            <person name="Zheng C.-J."/>
            <person name="Schuster L."/>
            <person name="Cowan T.M."/>
            <person name="Smanski M.J."/>
            <person name="Chevrette M.G."/>
            <person name="De Carvalho L.P.S."/>
            <person name="Shen B."/>
        </authorList>
    </citation>
    <scope>NUCLEOTIDE SEQUENCE [LARGE SCALE GENOMIC DNA]</scope>
    <source>
        <strain evidence="2 3">NPDC049344</strain>
    </source>
</reference>
<gene>
    <name evidence="2" type="ORF">AB0K36_12710</name>
</gene>
<comment type="caution">
    <text evidence="2">The sequence shown here is derived from an EMBL/GenBank/DDBJ whole genome shotgun (WGS) entry which is preliminary data.</text>
</comment>
<feature type="compositionally biased region" description="Basic residues" evidence="1">
    <location>
        <begin position="483"/>
        <end position="495"/>
    </location>
</feature>
<evidence type="ECO:0000313" key="3">
    <source>
        <dbReference type="Proteomes" id="UP001552521"/>
    </source>
</evidence>
<dbReference type="RefSeq" id="WP_364592283.1">
    <property type="nucleotide sequence ID" value="NZ_JBFAQK010000013.1"/>
</dbReference>
<keyword evidence="3" id="KW-1185">Reference proteome</keyword>
<proteinExistence type="predicted"/>
<accession>A0ABV3HT92</accession>
<organism evidence="2 3">
    <name type="scientific">Streptomyces kurssanovii</name>
    <dbReference type="NCBI Taxonomy" id="67312"/>
    <lineage>
        <taxon>Bacteria</taxon>
        <taxon>Bacillati</taxon>
        <taxon>Actinomycetota</taxon>
        <taxon>Actinomycetes</taxon>
        <taxon>Kitasatosporales</taxon>
        <taxon>Streptomycetaceae</taxon>
        <taxon>Streptomyces</taxon>
    </lineage>
</organism>
<sequence>MLTWTANEDSRLSLWLRVREFAVPPSMIETATARRRAGDWAGACAAAGFDVDLDLRSSARTHGRDLADRVRADLRRLAPDLLRWHMPRIAPDGLLRPGLTISLARYEAEGRDGEHPVHLVARTPPAWADAGQRISLALWDGSRPGAGDSRHPHPRPDRRFRLDLHRHLWDACRAGELRTRSGADPLSADGSPATDPALPAAVPQGHRCAVDRWAAEARILLHAEGRHSGPFTVRLGTRHRLVLALVAEEDGDGPPAPGPTNSPTTHIRSAVSRVAVASTDGVRPPAIVAVPTDGGASALPVLPDAATWVLPDLELVRTGLIEAGRLHPLVAAALVPDHPPVPPSRSPHAAGRPRLVECRGARHRIGLADGVLAPLDHDPAEIRREELLAALTGTPLPCLQAIDEAHRRPDCLDGVRERLAHGDTAGALAVVEGLLGPDALLRRGALRDALEAAALRRITYGLFRAGLVGPGPDRIPPGPARPRDHRSRPRHTISR</sequence>
<name>A0ABV3HT92_9ACTN</name>